<feature type="signal peptide" evidence="1">
    <location>
        <begin position="1"/>
        <end position="26"/>
    </location>
</feature>
<evidence type="ECO:0000313" key="2">
    <source>
        <dbReference type="EMBL" id="MFC4624917.1"/>
    </source>
</evidence>
<feature type="chain" id="PRO_5045377565" evidence="1">
    <location>
        <begin position="27"/>
        <end position="116"/>
    </location>
</feature>
<accession>A0ABV9H3N9</accession>
<comment type="caution">
    <text evidence="2">The sequence shown here is derived from an EMBL/GenBank/DDBJ whole genome shotgun (WGS) entry which is preliminary data.</text>
</comment>
<evidence type="ECO:0000313" key="3">
    <source>
        <dbReference type="Proteomes" id="UP001596042"/>
    </source>
</evidence>
<sequence length="116" mass="12466">MNSRLQFYYSLVVVLGFIGVAPSVSAEAAYAQEVGKLYAPKPPKGSAFVRVVSGLDGVASVQLGSLSPVELKAGERNATNFRLLKGGDGRNFGQWQQAGWQGRSVSRFLCDRSLVE</sequence>
<protein>
    <submittedName>
        <fullName evidence="2">Uncharacterized protein</fullName>
    </submittedName>
</protein>
<organism evidence="2 3">
    <name type="scientific">Daeguia caeni</name>
    <dbReference type="NCBI Taxonomy" id="439612"/>
    <lineage>
        <taxon>Bacteria</taxon>
        <taxon>Pseudomonadati</taxon>
        <taxon>Pseudomonadota</taxon>
        <taxon>Alphaproteobacteria</taxon>
        <taxon>Hyphomicrobiales</taxon>
        <taxon>Brucellaceae</taxon>
        <taxon>Daeguia</taxon>
    </lineage>
</organism>
<name>A0ABV9H3N9_9HYPH</name>
<dbReference type="EMBL" id="JBHSEL010000049">
    <property type="protein sequence ID" value="MFC4624917.1"/>
    <property type="molecule type" value="Genomic_DNA"/>
</dbReference>
<dbReference type="Proteomes" id="UP001596042">
    <property type="component" value="Unassembled WGS sequence"/>
</dbReference>
<dbReference type="RefSeq" id="WP_374830311.1">
    <property type="nucleotide sequence ID" value="NZ_JBHEEZ010000004.1"/>
</dbReference>
<keyword evidence="3" id="KW-1185">Reference proteome</keyword>
<gene>
    <name evidence="2" type="ORF">ACFO1V_06725</name>
</gene>
<keyword evidence="1" id="KW-0732">Signal</keyword>
<evidence type="ECO:0000256" key="1">
    <source>
        <dbReference type="SAM" id="SignalP"/>
    </source>
</evidence>
<proteinExistence type="predicted"/>
<reference evidence="3" key="1">
    <citation type="journal article" date="2019" name="Int. J. Syst. Evol. Microbiol.">
        <title>The Global Catalogue of Microorganisms (GCM) 10K type strain sequencing project: providing services to taxonomists for standard genome sequencing and annotation.</title>
        <authorList>
            <consortium name="The Broad Institute Genomics Platform"/>
            <consortium name="The Broad Institute Genome Sequencing Center for Infectious Disease"/>
            <person name="Wu L."/>
            <person name="Ma J."/>
        </authorList>
    </citation>
    <scope>NUCLEOTIDE SEQUENCE [LARGE SCALE GENOMIC DNA]</scope>
    <source>
        <strain evidence="3">CGMCC 1.15731</strain>
    </source>
</reference>